<organism evidence="1">
    <name type="scientific">marine sediment metagenome</name>
    <dbReference type="NCBI Taxonomy" id="412755"/>
    <lineage>
        <taxon>unclassified sequences</taxon>
        <taxon>metagenomes</taxon>
        <taxon>ecological metagenomes</taxon>
    </lineage>
</organism>
<protein>
    <submittedName>
        <fullName evidence="1">Uncharacterized protein</fullName>
    </submittedName>
</protein>
<accession>A0A0F9KEQ9</accession>
<reference evidence="1" key="1">
    <citation type="journal article" date="2015" name="Nature">
        <title>Complex archaea that bridge the gap between prokaryotes and eukaryotes.</title>
        <authorList>
            <person name="Spang A."/>
            <person name="Saw J.H."/>
            <person name="Jorgensen S.L."/>
            <person name="Zaremba-Niedzwiedzka K."/>
            <person name="Martijn J."/>
            <person name="Lind A.E."/>
            <person name="van Eijk R."/>
            <person name="Schleper C."/>
            <person name="Guy L."/>
            <person name="Ettema T.J."/>
        </authorList>
    </citation>
    <scope>NUCLEOTIDE SEQUENCE</scope>
</reference>
<proteinExistence type="predicted"/>
<gene>
    <name evidence="1" type="ORF">LCGC14_1712550</name>
</gene>
<comment type="caution">
    <text evidence="1">The sequence shown here is derived from an EMBL/GenBank/DDBJ whole genome shotgun (WGS) entry which is preliminary data.</text>
</comment>
<name>A0A0F9KEQ9_9ZZZZ</name>
<sequence length="300" mass="30958">MIVTAGKTDVSVYFYIVQDASGTSPGEPKTALLFSDIETGGSASYMRQGAARTDFALITLASASAAHADGGFILVDDTNLPGVYRCDVPDAAFATGVDEVTVGLVVESTNNAAVSPLKVQILDVDLRDAVSMGITALPAAAADAAGGLAISDAGGLDIDAKLANTNEVTAARMGALTDWIDAGRLDAILDLVLADTGELQADDTPGAIAALNNLSAANVNAEVVDVMRTDVTTLPGQEAPPLTPTMEEMVSWMYKVLRNRTTQTATQWTLYADNETTVDAKATVSDDATTAIVQEIATGP</sequence>
<evidence type="ECO:0000313" key="1">
    <source>
        <dbReference type="EMBL" id="KKM13800.1"/>
    </source>
</evidence>
<dbReference type="EMBL" id="LAZR01015296">
    <property type="protein sequence ID" value="KKM13800.1"/>
    <property type="molecule type" value="Genomic_DNA"/>
</dbReference>
<dbReference type="AlphaFoldDB" id="A0A0F9KEQ9"/>